<evidence type="ECO:0000313" key="3">
    <source>
        <dbReference type="Proteomes" id="UP001085076"/>
    </source>
</evidence>
<dbReference type="SMART" id="SM00579">
    <property type="entry name" value="FBD"/>
    <property type="match status" value="1"/>
</dbReference>
<dbReference type="InterPro" id="IPR001810">
    <property type="entry name" value="F-box_dom"/>
</dbReference>
<dbReference type="Pfam" id="PF24758">
    <property type="entry name" value="LRR_At5g56370"/>
    <property type="match status" value="1"/>
</dbReference>
<evidence type="ECO:0000313" key="2">
    <source>
        <dbReference type="EMBL" id="KAJ0961860.1"/>
    </source>
</evidence>
<organism evidence="2 3">
    <name type="scientific">Dioscorea zingiberensis</name>
    <dbReference type="NCBI Taxonomy" id="325984"/>
    <lineage>
        <taxon>Eukaryota</taxon>
        <taxon>Viridiplantae</taxon>
        <taxon>Streptophyta</taxon>
        <taxon>Embryophyta</taxon>
        <taxon>Tracheophyta</taxon>
        <taxon>Spermatophyta</taxon>
        <taxon>Magnoliopsida</taxon>
        <taxon>Liliopsida</taxon>
        <taxon>Dioscoreales</taxon>
        <taxon>Dioscoreaceae</taxon>
        <taxon>Dioscorea</taxon>
    </lineage>
</organism>
<dbReference type="InterPro" id="IPR032675">
    <property type="entry name" value="LRR_dom_sf"/>
</dbReference>
<feature type="domain" description="FBD" evidence="1">
    <location>
        <begin position="395"/>
        <end position="466"/>
    </location>
</feature>
<dbReference type="SUPFAM" id="SSF81383">
    <property type="entry name" value="F-box domain"/>
    <property type="match status" value="1"/>
</dbReference>
<comment type="caution">
    <text evidence="2">The sequence shown here is derived from an EMBL/GenBank/DDBJ whole genome shotgun (WGS) entry which is preliminary data.</text>
</comment>
<accession>A0A9D5H3B9</accession>
<dbReference type="PANTHER" id="PTHR31639:SF237">
    <property type="entry name" value="F-BOX DOMAIN-CONTAINING PROTEIN"/>
    <property type="match status" value="1"/>
</dbReference>
<dbReference type="InterPro" id="IPR036047">
    <property type="entry name" value="F-box-like_dom_sf"/>
</dbReference>
<evidence type="ECO:0000259" key="1">
    <source>
        <dbReference type="SMART" id="SM00579"/>
    </source>
</evidence>
<dbReference type="OrthoDB" id="1163429at2759"/>
<dbReference type="Pfam" id="PF00646">
    <property type="entry name" value="F-box"/>
    <property type="match status" value="1"/>
</dbReference>
<reference evidence="2" key="2">
    <citation type="journal article" date="2022" name="Hortic Res">
        <title>The genome of Dioscorea zingiberensis sheds light on the biosynthesis, origin and evolution of the medicinally important diosgenin saponins.</title>
        <authorList>
            <person name="Li Y."/>
            <person name="Tan C."/>
            <person name="Li Z."/>
            <person name="Guo J."/>
            <person name="Li S."/>
            <person name="Chen X."/>
            <person name="Wang C."/>
            <person name="Dai X."/>
            <person name="Yang H."/>
            <person name="Song W."/>
            <person name="Hou L."/>
            <person name="Xu J."/>
            <person name="Tong Z."/>
            <person name="Xu A."/>
            <person name="Yuan X."/>
            <person name="Wang W."/>
            <person name="Yang Q."/>
            <person name="Chen L."/>
            <person name="Sun Z."/>
            <person name="Wang K."/>
            <person name="Pan B."/>
            <person name="Chen J."/>
            <person name="Bao Y."/>
            <person name="Liu F."/>
            <person name="Qi X."/>
            <person name="Gang D.R."/>
            <person name="Wen J."/>
            <person name="Li J."/>
        </authorList>
    </citation>
    <scope>NUCLEOTIDE SEQUENCE</scope>
    <source>
        <strain evidence="2">Dzin_1.0</strain>
    </source>
</reference>
<dbReference type="PANTHER" id="PTHR31639">
    <property type="entry name" value="F-BOX PROTEIN-LIKE"/>
    <property type="match status" value="1"/>
</dbReference>
<dbReference type="Gene3D" id="3.80.10.10">
    <property type="entry name" value="Ribonuclease Inhibitor"/>
    <property type="match status" value="1"/>
</dbReference>
<dbReference type="SUPFAM" id="SSF52047">
    <property type="entry name" value="RNI-like"/>
    <property type="match status" value="1"/>
</dbReference>
<protein>
    <recommendedName>
        <fullName evidence="1">FBD domain-containing protein</fullName>
    </recommendedName>
</protein>
<dbReference type="InterPro" id="IPR055411">
    <property type="entry name" value="LRR_FXL15/At3g58940/PEG3-like"/>
</dbReference>
<dbReference type="Proteomes" id="UP001085076">
    <property type="component" value="Miscellaneous, Linkage group lg10"/>
</dbReference>
<dbReference type="Pfam" id="PF08387">
    <property type="entry name" value="FBD"/>
    <property type="match status" value="1"/>
</dbReference>
<dbReference type="EMBL" id="JAGGNH010000010">
    <property type="protein sequence ID" value="KAJ0961860.1"/>
    <property type="molecule type" value="Genomic_DNA"/>
</dbReference>
<proteinExistence type="predicted"/>
<gene>
    <name evidence="2" type="ORF">J5N97_029688</name>
</gene>
<name>A0A9D5H3B9_9LILI</name>
<keyword evidence="3" id="KW-1185">Reference proteome</keyword>
<dbReference type="AlphaFoldDB" id="A0A9D5H3B9"/>
<reference evidence="2" key="1">
    <citation type="submission" date="2021-03" db="EMBL/GenBank/DDBJ databases">
        <authorList>
            <person name="Li Z."/>
            <person name="Yang C."/>
        </authorList>
    </citation>
    <scope>NUCLEOTIDE SEQUENCE</scope>
    <source>
        <strain evidence="2">Dzin_1.0</strain>
        <tissue evidence="2">Leaf</tissue>
    </source>
</reference>
<dbReference type="InterPro" id="IPR006566">
    <property type="entry name" value="FBD"/>
</dbReference>
<sequence>MPRGLLRPGPLRKRGFDCGGEKAKSLGYSIGITANAIDLRRKVKRHRSKMEDRISSLPSNIIGIILMDLPLKDAVRTSILSSKWRSEWSTIPQLVFDKHTFQLPTHYTLSEIVNQVLLLHSGPIEKFMFDEYAFSGSFATVDRWLVFLSRNGLKELILKFSPNRLYQLPTSLFNCQALTFLELQDCEFFLPCVSKGFDRLITLVLKDVTITDEYFESLISSCPLLKRLVFSDFYGCTHLKVNAPNLKELFVTGFFEDICLENTPSLVTLSVGLEDGEDEDHENEDDFEDEVVQNGEYHNFKRSLSGVLKIEKLELQTNMFEFLAKGSMLERLPTYNYLSKLNLSMVNFKDLRHNLMICCFIRSSPFLRDLEIEADSDDSMAIIPAESFCNGNGYSDFRFNNLRTVKMIEICGEKPELEFLKFVLANAPVLETLNIRVVPDRHEDARIFKEIMRFRRASAQAEIICLD</sequence>